<dbReference type="Pfam" id="PF13489">
    <property type="entry name" value="Methyltransf_23"/>
    <property type="match status" value="1"/>
</dbReference>
<name>A0A6J6VJ28_9ZZZZ</name>
<dbReference type="EMBL" id="CAEZZU010000020">
    <property type="protein sequence ID" value="CAB4770895.1"/>
    <property type="molecule type" value="Genomic_DNA"/>
</dbReference>
<accession>A0A6J6VJ28</accession>
<dbReference type="SUPFAM" id="SSF53335">
    <property type="entry name" value="S-adenosyl-L-methionine-dependent methyltransferases"/>
    <property type="match status" value="1"/>
</dbReference>
<dbReference type="AlphaFoldDB" id="A0A6J6VJ28"/>
<evidence type="ECO:0000313" key="1">
    <source>
        <dbReference type="EMBL" id="CAB4770895.1"/>
    </source>
</evidence>
<sequence length="257" mass="28207">MDLSERGAGEARHPWELVRAQFFRDLIQSHVNLSKLSDLVDVGAGDGWFAQELLPMLPLSATVTCWDINYSSEDLAATLPERVIRTTNRPVDTSASNIDGAEHGRLVTLLDVLEHIPDDRGFLRDELVPLVGDNGTLIISVPAHPHLFSDHDTALGHERRYRRSELLGRVSEQFKVVESGPLFTSLLAPRAIQVSLERLGRHSGEQGIGGWDHGALVTNSVRGALSLDARLGRWAARNRLNIPGLSVWAVCRPLGAA</sequence>
<gene>
    <name evidence="1" type="ORF">UFOPK2925_00262</name>
</gene>
<protein>
    <submittedName>
        <fullName evidence="1">Unannotated protein</fullName>
    </submittedName>
</protein>
<reference evidence="1" key="1">
    <citation type="submission" date="2020-05" db="EMBL/GenBank/DDBJ databases">
        <authorList>
            <person name="Chiriac C."/>
            <person name="Salcher M."/>
            <person name="Ghai R."/>
            <person name="Kavagutti S V."/>
        </authorList>
    </citation>
    <scope>NUCLEOTIDE SEQUENCE</scope>
</reference>
<proteinExistence type="predicted"/>
<organism evidence="1">
    <name type="scientific">freshwater metagenome</name>
    <dbReference type="NCBI Taxonomy" id="449393"/>
    <lineage>
        <taxon>unclassified sequences</taxon>
        <taxon>metagenomes</taxon>
        <taxon>ecological metagenomes</taxon>
    </lineage>
</organism>
<dbReference type="InterPro" id="IPR029063">
    <property type="entry name" value="SAM-dependent_MTases_sf"/>
</dbReference>
<dbReference type="Gene3D" id="3.40.50.150">
    <property type="entry name" value="Vaccinia Virus protein VP39"/>
    <property type="match status" value="1"/>
</dbReference>